<name>A0A7S7NU15_PALFE</name>
<dbReference type="SUPFAM" id="SSF46689">
    <property type="entry name" value="Homeodomain-like"/>
    <property type="match status" value="1"/>
</dbReference>
<feature type="domain" description="Sigma-54 factor interaction" evidence="6">
    <location>
        <begin position="148"/>
        <end position="377"/>
    </location>
</feature>
<dbReference type="Proteomes" id="UP000593892">
    <property type="component" value="Chromosome"/>
</dbReference>
<feature type="modified residue" description="4-aspartylphosphate" evidence="5">
    <location>
        <position position="57"/>
    </location>
</feature>
<dbReference type="InterPro" id="IPR011006">
    <property type="entry name" value="CheY-like_superfamily"/>
</dbReference>
<dbReference type="InterPro" id="IPR001789">
    <property type="entry name" value="Sig_transdc_resp-reg_receiver"/>
</dbReference>
<dbReference type="InterPro" id="IPR025944">
    <property type="entry name" value="Sigma_54_int_dom_CS"/>
</dbReference>
<feature type="domain" description="Response regulatory" evidence="7">
    <location>
        <begin position="8"/>
        <end position="123"/>
    </location>
</feature>
<dbReference type="PROSITE" id="PS00688">
    <property type="entry name" value="SIGMA54_INTERACT_3"/>
    <property type="match status" value="1"/>
</dbReference>
<dbReference type="PROSITE" id="PS50110">
    <property type="entry name" value="RESPONSE_REGULATORY"/>
    <property type="match status" value="1"/>
</dbReference>
<evidence type="ECO:0000259" key="7">
    <source>
        <dbReference type="PROSITE" id="PS50110"/>
    </source>
</evidence>
<evidence type="ECO:0000259" key="6">
    <source>
        <dbReference type="PROSITE" id="PS50045"/>
    </source>
</evidence>
<dbReference type="Gene3D" id="1.10.10.60">
    <property type="entry name" value="Homeodomain-like"/>
    <property type="match status" value="1"/>
</dbReference>
<gene>
    <name evidence="8" type="ORF">IRI77_07675</name>
</gene>
<keyword evidence="2" id="KW-0067">ATP-binding</keyword>
<evidence type="ECO:0000313" key="9">
    <source>
        <dbReference type="Proteomes" id="UP000593892"/>
    </source>
</evidence>
<dbReference type="InterPro" id="IPR058031">
    <property type="entry name" value="AAA_lid_NorR"/>
</dbReference>
<dbReference type="InterPro" id="IPR027417">
    <property type="entry name" value="P-loop_NTPase"/>
</dbReference>
<evidence type="ECO:0000256" key="2">
    <source>
        <dbReference type="ARBA" id="ARBA00022840"/>
    </source>
</evidence>
<dbReference type="InterPro" id="IPR002197">
    <property type="entry name" value="HTH_Fis"/>
</dbReference>
<dbReference type="InterPro" id="IPR002078">
    <property type="entry name" value="Sigma_54_int"/>
</dbReference>
<dbReference type="KEGG" id="pfer:IRI77_07675"/>
<dbReference type="CDD" id="cd00009">
    <property type="entry name" value="AAA"/>
    <property type="match status" value="1"/>
</dbReference>
<organism evidence="8 9">
    <name type="scientific">Paludibaculum fermentans</name>
    <dbReference type="NCBI Taxonomy" id="1473598"/>
    <lineage>
        <taxon>Bacteria</taxon>
        <taxon>Pseudomonadati</taxon>
        <taxon>Acidobacteriota</taxon>
        <taxon>Terriglobia</taxon>
        <taxon>Bryobacterales</taxon>
        <taxon>Bryobacteraceae</taxon>
        <taxon>Paludibaculum</taxon>
    </lineage>
</organism>
<dbReference type="Pfam" id="PF02954">
    <property type="entry name" value="HTH_8"/>
    <property type="match status" value="1"/>
</dbReference>
<dbReference type="EMBL" id="CP063849">
    <property type="protein sequence ID" value="QOY89821.1"/>
    <property type="molecule type" value="Genomic_DNA"/>
</dbReference>
<dbReference type="SMART" id="SM00448">
    <property type="entry name" value="REC"/>
    <property type="match status" value="1"/>
</dbReference>
<dbReference type="Gene3D" id="3.40.50.2300">
    <property type="match status" value="1"/>
</dbReference>
<dbReference type="Pfam" id="PF25601">
    <property type="entry name" value="AAA_lid_14"/>
    <property type="match status" value="1"/>
</dbReference>
<dbReference type="Gene3D" id="3.40.50.300">
    <property type="entry name" value="P-loop containing nucleotide triphosphate hydrolases"/>
    <property type="match status" value="1"/>
</dbReference>
<dbReference type="GO" id="GO:0000160">
    <property type="term" value="P:phosphorelay signal transduction system"/>
    <property type="evidence" value="ECO:0007669"/>
    <property type="project" value="InterPro"/>
</dbReference>
<dbReference type="InterPro" id="IPR009057">
    <property type="entry name" value="Homeodomain-like_sf"/>
</dbReference>
<reference evidence="8 9" key="1">
    <citation type="submission" date="2020-10" db="EMBL/GenBank/DDBJ databases">
        <title>Complete genome sequence of Paludibaculum fermentans P105T, a facultatively anaerobic acidobacterium capable of dissimilatory Fe(III) reduction.</title>
        <authorList>
            <person name="Dedysh S.N."/>
            <person name="Beletsky A.V."/>
            <person name="Kulichevskaya I.S."/>
            <person name="Mardanov A.V."/>
            <person name="Ravin N.V."/>
        </authorList>
    </citation>
    <scope>NUCLEOTIDE SEQUENCE [LARGE SCALE GENOMIC DNA]</scope>
    <source>
        <strain evidence="8 9">P105</strain>
    </source>
</reference>
<dbReference type="GO" id="GO:0005524">
    <property type="term" value="F:ATP binding"/>
    <property type="evidence" value="ECO:0007669"/>
    <property type="project" value="UniProtKB-KW"/>
</dbReference>
<keyword evidence="5" id="KW-0597">Phosphoprotein</keyword>
<evidence type="ECO:0000256" key="3">
    <source>
        <dbReference type="ARBA" id="ARBA00023015"/>
    </source>
</evidence>
<dbReference type="SUPFAM" id="SSF52172">
    <property type="entry name" value="CheY-like"/>
    <property type="match status" value="1"/>
</dbReference>
<evidence type="ECO:0000256" key="1">
    <source>
        <dbReference type="ARBA" id="ARBA00022741"/>
    </source>
</evidence>
<keyword evidence="4" id="KW-0804">Transcription</keyword>
<dbReference type="RefSeq" id="WP_194451484.1">
    <property type="nucleotide sequence ID" value="NZ_CP063849.1"/>
</dbReference>
<dbReference type="Pfam" id="PF00158">
    <property type="entry name" value="Sigma54_activat"/>
    <property type="match status" value="1"/>
</dbReference>
<dbReference type="AlphaFoldDB" id="A0A7S7NU15"/>
<evidence type="ECO:0000256" key="4">
    <source>
        <dbReference type="ARBA" id="ARBA00023163"/>
    </source>
</evidence>
<dbReference type="InterPro" id="IPR003593">
    <property type="entry name" value="AAA+_ATPase"/>
</dbReference>
<evidence type="ECO:0000256" key="5">
    <source>
        <dbReference type="PROSITE-ProRule" id="PRU00169"/>
    </source>
</evidence>
<dbReference type="SMART" id="SM00382">
    <property type="entry name" value="AAA"/>
    <property type="match status" value="1"/>
</dbReference>
<dbReference type="InterPro" id="IPR025662">
    <property type="entry name" value="Sigma_54_int_dom_ATP-bd_1"/>
</dbReference>
<dbReference type="PROSITE" id="PS50045">
    <property type="entry name" value="SIGMA54_INTERACT_4"/>
    <property type="match status" value="1"/>
</dbReference>
<dbReference type="PANTHER" id="PTHR32071:SF57">
    <property type="entry name" value="C4-DICARBOXYLATE TRANSPORT TRANSCRIPTIONAL REGULATORY PROTEIN DCTD"/>
    <property type="match status" value="1"/>
</dbReference>
<accession>A0A7S7NU15</accession>
<sequence>MDEERRKRVLIVDDEANQRSAVSRMVERWGFAIETAADGQEALDKIPVFQPHTIVTDIMMPGMDGMELLKRLNEAGGAPPVIVLTAFGSMDAAVTTVHELGAFWFVEKPIRPRAFHVLLDRAVSHHRLYEDKERLERQLSNRGVFGKLIGSSAAMQQVFFLLRQAAPSSANILIQGESGTGKELVARLVHDLSPRAGGPFVAMNCAALPETLIESELFGHEKGSFTGALTARQGCFELANHGTLLLDEIGEMPLALQSKLLRVLEDRRIRRVGAEREIQLDVRVLAATNRDLGAMAKEGKFREDLYYRLTVLPVSLPPLRDRLEDIPDISEAMLGDLNPKHGTRITGIQPAAMQALMRYQWPGNVRELRNVIERACVLAAEGDIRLEHLPAQIAGSSGEVVRRALGPIPSVTFQVGATLERAERDIIELTLMHTKNNRTRAAEILGINQKTLYNKLKEYGEEPGE</sequence>
<dbReference type="PRINTS" id="PR01590">
    <property type="entry name" value="HTHFIS"/>
</dbReference>
<dbReference type="GO" id="GO:0043565">
    <property type="term" value="F:sequence-specific DNA binding"/>
    <property type="evidence" value="ECO:0007669"/>
    <property type="project" value="InterPro"/>
</dbReference>
<keyword evidence="3" id="KW-0805">Transcription regulation</keyword>
<proteinExistence type="predicted"/>
<dbReference type="Pfam" id="PF00072">
    <property type="entry name" value="Response_reg"/>
    <property type="match status" value="1"/>
</dbReference>
<dbReference type="GO" id="GO:0006355">
    <property type="term" value="P:regulation of DNA-templated transcription"/>
    <property type="evidence" value="ECO:0007669"/>
    <property type="project" value="InterPro"/>
</dbReference>
<protein>
    <submittedName>
        <fullName evidence="8">Sigma-54-dependent Fis family transcriptional regulator</fullName>
    </submittedName>
</protein>
<evidence type="ECO:0000313" key="8">
    <source>
        <dbReference type="EMBL" id="QOY89821.1"/>
    </source>
</evidence>
<keyword evidence="1" id="KW-0547">Nucleotide-binding</keyword>
<dbReference type="SUPFAM" id="SSF52540">
    <property type="entry name" value="P-loop containing nucleoside triphosphate hydrolases"/>
    <property type="match status" value="1"/>
</dbReference>
<dbReference type="FunFam" id="3.40.50.300:FF:000006">
    <property type="entry name" value="DNA-binding transcriptional regulator NtrC"/>
    <property type="match status" value="1"/>
</dbReference>
<dbReference type="PROSITE" id="PS00675">
    <property type="entry name" value="SIGMA54_INTERACT_1"/>
    <property type="match status" value="1"/>
</dbReference>
<keyword evidence="9" id="KW-1185">Reference proteome</keyword>
<dbReference type="Gene3D" id="1.10.8.60">
    <property type="match status" value="1"/>
</dbReference>
<dbReference type="PANTHER" id="PTHR32071">
    <property type="entry name" value="TRANSCRIPTIONAL REGULATORY PROTEIN"/>
    <property type="match status" value="1"/>
</dbReference>